<accession>A0A1I5B3L0</accession>
<dbReference type="NCBIfam" id="TIGR02228">
    <property type="entry name" value="sigpep_I_arch"/>
    <property type="match status" value="1"/>
</dbReference>
<dbReference type="CDD" id="cd06530">
    <property type="entry name" value="S26_SPase_I"/>
    <property type="match status" value="1"/>
</dbReference>
<proteinExistence type="predicted"/>
<evidence type="ECO:0000256" key="2">
    <source>
        <dbReference type="SAM" id="Phobius"/>
    </source>
</evidence>
<sequence>MTTTVERRGSMAPPSDRRARRGVWHYLGLGSSIGLLLIVVAVAFAVIVVPKVTGSVPLTVLTSSMKPGLPAGTLIIVHPVDPEDLHIGDVATYQIRSGEPDLITHRIVSIGTTTAGETFFTFQGDNNRSADPDQVQADQVQGKVWYSLPLLGHVNSVVGSNRSWLVPVLAALLLGYAVFMMASGAAEAARQQRMARRAARGSLLE</sequence>
<dbReference type="InterPro" id="IPR019533">
    <property type="entry name" value="Peptidase_S26"/>
</dbReference>
<dbReference type="PANTHER" id="PTHR10806:SF6">
    <property type="entry name" value="SIGNAL PEPTIDASE COMPLEX CATALYTIC SUBUNIT SEC11"/>
    <property type="match status" value="1"/>
</dbReference>
<evidence type="ECO:0000313" key="4">
    <source>
        <dbReference type="Proteomes" id="UP000198867"/>
    </source>
</evidence>
<keyword evidence="2" id="KW-1133">Transmembrane helix</keyword>
<feature type="transmembrane region" description="Helical" evidence="2">
    <location>
        <begin position="164"/>
        <end position="186"/>
    </location>
</feature>
<organism evidence="3 4">
    <name type="scientific">Mycetocola miduiensis</name>
    <dbReference type="NCBI Taxonomy" id="995034"/>
    <lineage>
        <taxon>Bacteria</taxon>
        <taxon>Bacillati</taxon>
        <taxon>Actinomycetota</taxon>
        <taxon>Actinomycetes</taxon>
        <taxon>Micrococcales</taxon>
        <taxon>Microbacteriaceae</taxon>
        <taxon>Mycetocola</taxon>
    </lineage>
</organism>
<dbReference type="OrthoDB" id="3178064at2"/>
<keyword evidence="2" id="KW-0472">Membrane</keyword>
<evidence type="ECO:0000313" key="3">
    <source>
        <dbReference type="EMBL" id="SFN69201.1"/>
    </source>
</evidence>
<feature type="transmembrane region" description="Helical" evidence="2">
    <location>
        <begin position="26"/>
        <end position="49"/>
    </location>
</feature>
<keyword evidence="2" id="KW-0812">Transmembrane</keyword>
<dbReference type="PANTHER" id="PTHR10806">
    <property type="entry name" value="SIGNAL PEPTIDASE COMPLEX CATALYTIC SUBUNIT SEC11"/>
    <property type="match status" value="1"/>
</dbReference>
<dbReference type="GO" id="GO:0016020">
    <property type="term" value="C:membrane"/>
    <property type="evidence" value="ECO:0007669"/>
    <property type="project" value="UniProtKB-UniRule"/>
</dbReference>
<evidence type="ECO:0000256" key="1">
    <source>
        <dbReference type="NCBIfam" id="TIGR02228"/>
    </source>
</evidence>
<keyword evidence="4" id="KW-1185">Reference proteome</keyword>
<dbReference type="STRING" id="995034.SAMN05216219_1703"/>
<dbReference type="Proteomes" id="UP000198867">
    <property type="component" value="Unassembled WGS sequence"/>
</dbReference>
<dbReference type="InterPro" id="IPR001733">
    <property type="entry name" value="Peptidase_S26B"/>
</dbReference>
<dbReference type="GO" id="GO:0004252">
    <property type="term" value="F:serine-type endopeptidase activity"/>
    <property type="evidence" value="ECO:0007669"/>
    <property type="project" value="UniProtKB-UniRule"/>
</dbReference>
<name>A0A1I5B3L0_9MICO</name>
<dbReference type="EMBL" id="FOVM01000004">
    <property type="protein sequence ID" value="SFN69201.1"/>
    <property type="molecule type" value="Genomic_DNA"/>
</dbReference>
<dbReference type="GO" id="GO:0006465">
    <property type="term" value="P:signal peptide processing"/>
    <property type="evidence" value="ECO:0007669"/>
    <property type="project" value="UniProtKB-UniRule"/>
</dbReference>
<dbReference type="AlphaFoldDB" id="A0A1I5B3L0"/>
<dbReference type="EC" id="3.4.21.89" evidence="1"/>
<protein>
    <recommendedName>
        <fullName evidence="1">Signal peptidase I</fullName>
        <ecNumber evidence="1">3.4.21.89</ecNumber>
    </recommendedName>
</protein>
<reference evidence="4" key="1">
    <citation type="submission" date="2016-10" db="EMBL/GenBank/DDBJ databases">
        <authorList>
            <person name="Varghese N."/>
            <person name="Submissions S."/>
        </authorList>
    </citation>
    <scope>NUCLEOTIDE SEQUENCE [LARGE SCALE GENOMIC DNA]</scope>
    <source>
        <strain evidence="4">CGMCC 1.11101</strain>
    </source>
</reference>
<dbReference type="GO" id="GO:0009003">
    <property type="term" value="F:signal peptidase activity"/>
    <property type="evidence" value="ECO:0007669"/>
    <property type="project" value="UniProtKB-EC"/>
</dbReference>
<gene>
    <name evidence="3" type="ORF">SAMN05216219_1703</name>
</gene>